<feature type="domain" description="NADP-dependent oxidoreductase" evidence="5">
    <location>
        <begin position="9"/>
        <end position="257"/>
    </location>
</feature>
<dbReference type="GO" id="GO:0016616">
    <property type="term" value="F:oxidoreductase activity, acting on the CH-OH group of donors, NAD or NADP as acceptor"/>
    <property type="evidence" value="ECO:0007669"/>
    <property type="project" value="UniProtKB-ARBA"/>
</dbReference>
<dbReference type="CDD" id="cd19071">
    <property type="entry name" value="AKR_AKR1-5-like"/>
    <property type="match status" value="1"/>
</dbReference>
<dbReference type="PANTHER" id="PTHR43827">
    <property type="entry name" value="2,5-DIKETO-D-GLUCONIC ACID REDUCTASE"/>
    <property type="match status" value="1"/>
</dbReference>
<keyword evidence="1" id="KW-0560">Oxidoreductase</keyword>
<evidence type="ECO:0000256" key="2">
    <source>
        <dbReference type="PIRSR" id="PIRSR000097-1"/>
    </source>
</evidence>
<dbReference type="Pfam" id="PF00248">
    <property type="entry name" value="Aldo_ket_red"/>
    <property type="match status" value="1"/>
</dbReference>
<gene>
    <name evidence="6" type="ORF">TSOC_001179</name>
</gene>
<evidence type="ECO:0000256" key="1">
    <source>
        <dbReference type="ARBA" id="ARBA00023002"/>
    </source>
</evidence>
<evidence type="ECO:0000313" key="6">
    <source>
        <dbReference type="EMBL" id="PNH11932.1"/>
    </source>
</evidence>
<evidence type="ECO:0000259" key="5">
    <source>
        <dbReference type="Pfam" id="PF00248"/>
    </source>
</evidence>
<dbReference type="FunFam" id="3.20.20.100:FF:000002">
    <property type="entry name" value="2,5-diketo-D-gluconic acid reductase A"/>
    <property type="match status" value="1"/>
</dbReference>
<dbReference type="PROSITE" id="PS00063">
    <property type="entry name" value="ALDOKETO_REDUCTASE_3"/>
    <property type="match status" value="1"/>
</dbReference>
<evidence type="ECO:0000313" key="7">
    <source>
        <dbReference type="Proteomes" id="UP000236333"/>
    </source>
</evidence>
<proteinExistence type="predicted"/>
<feature type="site" description="Lowers pKa of active site Tyr" evidence="4">
    <location>
        <position position="63"/>
    </location>
</feature>
<organism evidence="6 7">
    <name type="scientific">Tetrabaena socialis</name>
    <dbReference type="NCBI Taxonomy" id="47790"/>
    <lineage>
        <taxon>Eukaryota</taxon>
        <taxon>Viridiplantae</taxon>
        <taxon>Chlorophyta</taxon>
        <taxon>core chlorophytes</taxon>
        <taxon>Chlorophyceae</taxon>
        <taxon>CS clade</taxon>
        <taxon>Chlamydomonadales</taxon>
        <taxon>Tetrabaenaceae</taxon>
        <taxon>Tetrabaena</taxon>
    </lineage>
</organism>
<dbReference type="InterPro" id="IPR018170">
    <property type="entry name" value="Aldo/ket_reductase_CS"/>
</dbReference>
<dbReference type="PIRSF" id="PIRSF000097">
    <property type="entry name" value="AKR"/>
    <property type="match status" value="1"/>
</dbReference>
<accession>A0A2J8AHE0</accession>
<dbReference type="AlphaFoldDB" id="A0A2J8AHE0"/>
<dbReference type="InterPro" id="IPR020471">
    <property type="entry name" value="AKR"/>
</dbReference>
<reference evidence="6 7" key="1">
    <citation type="journal article" date="2017" name="Mol. Biol. Evol.">
        <title>The 4-celled Tetrabaena socialis nuclear genome reveals the essential components for genetic control of cell number at the origin of multicellularity in the volvocine lineage.</title>
        <authorList>
            <person name="Featherston J."/>
            <person name="Arakaki Y."/>
            <person name="Hanschen E.R."/>
            <person name="Ferris P.J."/>
            <person name="Michod R.E."/>
            <person name="Olson B.J.S.C."/>
            <person name="Nozaki H."/>
            <person name="Durand P.M."/>
        </authorList>
    </citation>
    <scope>NUCLEOTIDE SEQUENCE [LARGE SCALE GENOMIC DNA]</scope>
    <source>
        <strain evidence="6 7">NIES-571</strain>
    </source>
</reference>
<dbReference type="PANTHER" id="PTHR43827:SF13">
    <property type="entry name" value="ALDO_KETO REDUCTASE FAMILY PROTEIN"/>
    <property type="match status" value="1"/>
</dbReference>
<dbReference type="InterPro" id="IPR036812">
    <property type="entry name" value="NAD(P)_OxRdtase_dom_sf"/>
</dbReference>
<dbReference type="PROSITE" id="PS00798">
    <property type="entry name" value="ALDOKETO_REDUCTASE_1"/>
    <property type="match status" value="1"/>
</dbReference>
<sequence>MPTVGLGVYKSVPGDETYTAVLSALGLGYRHIDTAQVYGNEADVGRAVRDSGIPRGQVFVTSKVWRDNYGYDSGLASIQSSVERVGLGYLDLMLLHAPGDPARREGAWRALEEAVKQASNRARNLFWVAPGLVRSIGVSNFSQAHLEKLQRMAVVQPAIEVTPFLQRKELVSFCQGAGIVVQAYSPLSKGAKLADPTVVGVAQRLGVTPAQVMIRWSLQHGLVPLPKSTNPGRQATNLDVHSFELDSEAMAELDALEEGLVTGWDPIKNDPV</sequence>
<evidence type="ECO:0000256" key="4">
    <source>
        <dbReference type="PIRSR" id="PIRSR000097-3"/>
    </source>
</evidence>
<dbReference type="Gene3D" id="3.20.20.100">
    <property type="entry name" value="NADP-dependent oxidoreductase domain"/>
    <property type="match status" value="1"/>
</dbReference>
<dbReference type="PRINTS" id="PR00069">
    <property type="entry name" value="ALDKETRDTASE"/>
</dbReference>
<keyword evidence="7" id="KW-1185">Reference proteome</keyword>
<feature type="active site" description="Proton donor" evidence="2">
    <location>
        <position position="38"/>
    </location>
</feature>
<dbReference type="OrthoDB" id="416253at2759"/>
<name>A0A2J8AHE0_9CHLO</name>
<feature type="binding site" evidence="3">
    <location>
        <position position="96"/>
    </location>
    <ligand>
        <name>substrate</name>
    </ligand>
</feature>
<dbReference type="Proteomes" id="UP000236333">
    <property type="component" value="Unassembled WGS sequence"/>
</dbReference>
<comment type="caution">
    <text evidence="6">The sequence shown here is derived from an EMBL/GenBank/DDBJ whole genome shotgun (WGS) entry which is preliminary data.</text>
</comment>
<dbReference type="SUPFAM" id="SSF51430">
    <property type="entry name" value="NAD(P)-linked oxidoreductase"/>
    <property type="match status" value="1"/>
</dbReference>
<evidence type="ECO:0000256" key="3">
    <source>
        <dbReference type="PIRSR" id="PIRSR000097-2"/>
    </source>
</evidence>
<dbReference type="EMBL" id="PGGS01000018">
    <property type="protein sequence ID" value="PNH11932.1"/>
    <property type="molecule type" value="Genomic_DNA"/>
</dbReference>
<dbReference type="InterPro" id="IPR023210">
    <property type="entry name" value="NADP_OxRdtase_dom"/>
</dbReference>
<protein>
    <submittedName>
        <fullName evidence="6">Prostaglandin F synthase</fullName>
    </submittedName>
</protein>